<reference evidence="2 3" key="1">
    <citation type="submission" date="2016-11" db="EMBL/GenBank/DDBJ databases">
        <authorList>
            <person name="Jaros S."/>
            <person name="Januszkiewicz K."/>
            <person name="Wedrychowicz H."/>
        </authorList>
    </citation>
    <scope>NUCLEOTIDE SEQUENCE [LARGE SCALE GENOMIC DNA]</scope>
    <source>
        <strain evidence="2 3">DSM 25660</strain>
    </source>
</reference>
<dbReference type="OrthoDB" id="1446480at2"/>
<dbReference type="Proteomes" id="UP000184147">
    <property type="component" value="Unassembled WGS sequence"/>
</dbReference>
<protein>
    <recommendedName>
        <fullName evidence="4">Lipoprotein</fullName>
    </recommendedName>
</protein>
<evidence type="ECO:0008006" key="4">
    <source>
        <dbReference type="Google" id="ProtNLM"/>
    </source>
</evidence>
<accession>A0A1M4VP91</accession>
<dbReference type="RefSeq" id="WP_073360166.1">
    <property type="nucleotide sequence ID" value="NZ_FQVQ01000001.1"/>
</dbReference>
<evidence type="ECO:0000313" key="2">
    <source>
        <dbReference type="EMBL" id="SHE70789.1"/>
    </source>
</evidence>
<dbReference type="AlphaFoldDB" id="A0A1M4VP91"/>
<evidence type="ECO:0000313" key="3">
    <source>
        <dbReference type="Proteomes" id="UP000184147"/>
    </source>
</evidence>
<name>A0A1M4VP91_9FLAO</name>
<organism evidence="2 3">
    <name type="scientific">Flavobacterium fontis</name>
    <dbReference type="NCBI Taxonomy" id="1124188"/>
    <lineage>
        <taxon>Bacteria</taxon>
        <taxon>Pseudomonadati</taxon>
        <taxon>Bacteroidota</taxon>
        <taxon>Flavobacteriia</taxon>
        <taxon>Flavobacteriales</taxon>
        <taxon>Flavobacteriaceae</taxon>
        <taxon>Flavobacterium</taxon>
    </lineage>
</organism>
<dbReference type="STRING" id="1124188.SAMN05444377_1017"/>
<sequence length="142" mass="15596">MKALVLVLFTLLMGKGCSQSNADLASAKLTYTAHSRGIHKVIVLENKELTYENGRGKDATLTASTLSDSEWEALVGQFKTISLEQLNTYADPTQARFYDGAAIANLTIEYKGNTYRTKDFDHGTPPVEIQPLITSLLALIKE</sequence>
<evidence type="ECO:0000256" key="1">
    <source>
        <dbReference type="SAM" id="SignalP"/>
    </source>
</evidence>
<feature type="chain" id="PRO_5012115450" description="Lipoprotein" evidence="1">
    <location>
        <begin position="23"/>
        <end position="142"/>
    </location>
</feature>
<feature type="signal peptide" evidence="1">
    <location>
        <begin position="1"/>
        <end position="22"/>
    </location>
</feature>
<keyword evidence="1" id="KW-0732">Signal</keyword>
<keyword evidence="3" id="KW-1185">Reference proteome</keyword>
<gene>
    <name evidence="2" type="ORF">SAMN05444377_1017</name>
</gene>
<proteinExistence type="predicted"/>
<dbReference type="EMBL" id="FQVQ01000001">
    <property type="protein sequence ID" value="SHE70789.1"/>
    <property type="molecule type" value="Genomic_DNA"/>
</dbReference>